<evidence type="ECO:0000256" key="1">
    <source>
        <dbReference type="SAM" id="Phobius"/>
    </source>
</evidence>
<dbReference type="EMBL" id="BLJN01000003">
    <property type="protein sequence ID" value="GFE81513.1"/>
    <property type="molecule type" value="Genomic_DNA"/>
</dbReference>
<evidence type="ECO:0000313" key="3">
    <source>
        <dbReference type="Proteomes" id="UP000445000"/>
    </source>
</evidence>
<proteinExistence type="predicted"/>
<gene>
    <name evidence="2" type="ORF">GCM10011487_35130</name>
</gene>
<reference evidence="3" key="1">
    <citation type="submission" date="2020-01" db="EMBL/GenBank/DDBJ databases">
        <title>'Steroidobacter agaridevorans' sp. nov., agar-degrading bacteria isolated from rhizosphere soils.</title>
        <authorList>
            <person name="Ikenaga M."/>
            <person name="Kataoka M."/>
            <person name="Murouchi A."/>
            <person name="Katsuragi S."/>
            <person name="Sakai M."/>
        </authorList>
    </citation>
    <scope>NUCLEOTIDE SEQUENCE [LARGE SCALE GENOMIC DNA]</scope>
    <source>
        <strain evidence="3">YU21-B</strain>
    </source>
</reference>
<keyword evidence="1" id="KW-0472">Membrane</keyword>
<comment type="caution">
    <text evidence="2">The sequence shown here is derived from an EMBL/GenBank/DDBJ whole genome shotgun (WGS) entry which is preliminary data.</text>
</comment>
<sequence length="93" mass="10371">MTRKSTDPFGGDHWTTVALRILNDNRERTIGRRFFGVASTLVFVTTVFHPANISFVVKLSMVVAIEAAIGLLAILMIKLERRTPRRLSDKSAA</sequence>
<protein>
    <submittedName>
        <fullName evidence="2">Uncharacterized protein</fullName>
    </submittedName>
</protein>
<dbReference type="AlphaFoldDB" id="A0A829YF04"/>
<keyword evidence="1" id="KW-0812">Transmembrane</keyword>
<keyword evidence="1" id="KW-1133">Transmembrane helix</keyword>
<feature type="transmembrane region" description="Helical" evidence="1">
    <location>
        <begin position="30"/>
        <end position="49"/>
    </location>
</feature>
<name>A0A829YF04_9GAMM</name>
<accession>A0A829YF04</accession>
<dbReference type="Proteomes" id="UP000445000">
    <property type="component" value="Unassembled WGS sequence"/>
</dbReference>
<keyword evidence="3" id="KW-1185">Reference proteome</keyword>
<feature type="transmembrane region" description="Helical" evidence="1">
    <location>
        <begin position="55"/>
        <end position="77"/>
    </location>
</feature>
<dbReference type="RefSeq" id="WP_161813151.1">
    <property type="nucleotide sequence ID" value="NZ_BLJN01000003.1"/>
</dbReference>
<organism evidence="2 3">
    <name type="scientific">Steroidobacter agaridevorans</name>
    <dbReference type="NCBI Taxonomy" id="2695856"/>
    <lineage>
        <taxon>Bacteria</taxon>
        <taxon>Pseudomonadati</taxon>
        <taxon>Pseudomonadota</taxon>
        <taxon>Gammaproteobacteria</taxon>
        <taxon>Steroidobacterales</taxon>
        <taxon>Steroidobacteraceae</taxon>
        <taxon>Steroidobacter</taxon>
    </lineage>
</organism>
<evidence type="ECO:0000313" key="2">
    <source>
        <dbReference type="EMBL" id="GFE81513.1"/>
    </source>
</evidence>